<evidence type="ECO:0000256" key="2">
    <source>
        <dbReference type="ARBA" id="ARBA00023136"/>
    </source>
</evidence>
<keyword evidence="1" id="KW-0962">Peroxisome biogenesis</keyword>
<dbReference type="Pfam" id="PF05648">
    <property type="entry name" value="PEX11"/>
    <property type="match status" value="1"/>
</dbReference>
<name>A0AAU9K3U7_9CILI</name>
<proteinExistence type="predicted"/>
<reference evidence="6" key="1">
    <citation type="submission" date="2021-09" db="EMBL/GenBank/DDBJ databases">
        <authorList>
            <consortium name="AG Swart"/>
            <person name="Singh M."/>
            <person name="Singh A."/>
            <person name="Seah K."/>
            <person name="Emmerich C."/>
        </authorList>
    </citation>
    <scope>NUCLEOTIDE SEQUENCE</scope>
    <source>
        <strain evidence="6">ATCC30299</strain>
    </source>
</reference>
<comment type="caution">
    <text evidence="6">The sequence shown here is derived from an EMBL/GenBank/DDBJ whole genome shotgun (WGS) entry which is preliminary data.</text>
</comment>
<evidence type="ECO:0000256" key="4">
    <source>
        <dbReference type="ARBA" id="ARBA00046271"/>
    </source>
</evidence>
<keyword evidence="2 5" id="KW-0472">Membrane</keyword>
<organism evidence="6 7">
    <name type="scientific">Blepharisma stoltei</name>
    <dbReference type="NCBI Taxonomy" id="1481888"/>
    <lineage>
        <taxon>Eukaryota</taxon>
        <taxon>Sar</taxon>
        <taxon>Alveolata</taxon>
        <taxon>Ciliophora</taxon>
        <taxon>Postciliodesmatophora</taxon>
        <taxon>Heterotrichea</taxon>
        <taxon>Heterotrichida</taxon>
        <taxon>Blepharismidae</taxon>
        <taxon>Blepharisma</taxon>
    </lineage>
</organism>
<dbReference type="InterPro" id="IPR008733">
    <property type="entry name" value="PEX11"/>
</dbReference>
<accession>A0AAU9K3U7</accession>
<evidence type="ECO:0000256" key="1">
    <source>
        <dbReference type="ARBA" id="ARBA00022593"/>
    </source>
</evidence>
<keyword evidence="3" id="KW-0576">Peroxisome</keyword>
<evidence type="ECO:0000256" key="5">
    <source>
        <dbReference type="SAM" id="Phobius"/>
    </source>
</evidence>
<comment type="subcellular location">
    <subcellularLocation>
        <location evidence="4">Peroxisome membrane</location>
    </subcellularLocation>
</comment>
<evidence type="ECO:0000256" key="3">
    <source>
        <dbReference type="ARBA" id="ARBA00023140"/>
    </source>
</evidence>
<sequence length="301" mass="34863">MSKNIENISSFWLQEMARFWICSVHSLWSSTIFSICLAAKTTKGKEKIYCLIQFLAELYRLTMSKWQEAMKISESTEAIQHALHVEKYMKNGRKLMRAGMFLDDLASINKIFGDQKWKDVAKIIKIFYHICSAIYYALDNLAWVTENSLLKLPYQNISSRLKKPKDSLSFARNIFLITVIIIDMRRNLEIQKRMKANRNIYEHLSKDHALDIKFVHNMIEKKREMKFCIVDLTINSLKAAMSYKTLGLPGSKFFSPIFINLCGIISAALAIYCNIFNSDCSKGQSSENGEKINFKKRTESL</sequence>
<keyword evidence="5" id="KW-0812">Transmembrane</keyword>
<evidence type="ECO:0000313" key="7">
    <source>
        <dbReference type="Proteomes" id="UP001162131"/>
    </source>
</evidence>
<evidence type="ECO:0000313" key="6">
    <source>
        <dbReference type="EMBL" id="CAG9331866.1"/>
    </source>
</evidence>
<dbReference type="Proteomes" id="UP001162131">
    <property type="component" value="Unassembled WGS sequence"/>
</dbReference>
<feature type="transmembrane region" description="Helical" evidence="5">
    <location>
        <begin position="253"/>
        <end position="272"/>
    </location>
</feature>
<evidence type="ECO:0008006" key="8">
    <source>
        <dbReference type="Google" id="ProtNLM"/>
    </source>
</evidence>
<dbReference type="PANTHER" id="PTHR12652:SF50">
    <property type="entry name" value="PEROXIN 11"/>
    <property type="match status" value="1"/>
</dbReference>
<protein>
    <recommendedName>
        <fullName evidence="8">Peroxisomal membrane protein 11B</fullName>
    </recommendedName>
</protein>
<dbReference type="AlphaFoldDB" id="A0AAU9K3U7"/>
<dbReference type="EMBL" id="CAJZBQ010000053">
    <property type="protein sequence ID" value="CAG9331866.1"/>
    <property type="molecule type" value="Genomic_DNA"/>
</dbReference>
<dbReference type="GO" id="GO:0005778">
    <property type="term" value="C:peroxisomal membrane"/>
    <property type="evidence" value="ECO:0007669"/>
    <property type="project" value="UniProtKB-SubCell"/>
</dbReference>
<dbReference type="PANTHER" id="PTHR12652">
    <property type="entry name" value="PEROXISOMAL BIOGENESIS FACTOR 11"/>
    <property type="match status" value="1"/>
</dbReference>
<dbReference type="GO" id="GO:0016559">
    <property type="term" value="P:peroxisome fission"/>
    <property type="evidence" value="ECO:0007669"/>
    <property type="project" value="InterPro"/>
</dbReference>
<keyword evidence="5" id="KW-1133">Transmembrane helix</keyword>
<gene>
    <name evidence="6" type="ORF">BSTOLATCC_MIC53925</name>
</gene>
<keyword evidence="7" id="KW-1185">Reference proteome</keyword>